<feature type="chain" id="PRO_5005189564" description="Fibronectin type-III domain-containing protein" evidence="1">
    <location>
        <begin position="25"/>
        <end position="139"/>
    </location>
</feature>
<gene>
    <name evidence="2" type="ORF">Cvel_18837</name>
</gene>
<feature type="signal peptide" evidence="1">
    <location>
        <begin position="1"/>
        <end position="24"/>
    </location>
</feature>
<keyword evidence="1" id="KW-0732">Signal</keyword>
<evidence type="ECO:0008006" key="3">
    <source>
        <dbReference type="Google" id="ProtNLM"/>
    </source>
</evidence>
<reference evidence="2" key="1">
    <citation type="submission" date="2014-11" db="EMBL/GenBank/DDBJ databases">
        <authorList>
            <person name="Otto D Thomas"/>
            <person name="Naeem Raeece"/>
        </authorList>
    </citation>
    <scope>NUCLEOTIDE SEQUENCE</scope>
</reference>
<protein>
    <recommendedName>
        <fullName evidence="3">Fibronectin type-III domain-containing protein</fullName>
    </recommendedName>
</protein>
<dbReference type="AlphaFoldDB" id="A0A0G4FV70"/>
<name>A0A0G4FV70_9ALVE</name>
<evidence type="ECO:0000256" key="1">
    <source>
        <dbReference type="SAM" id="SignalP"/>
    </source>
</evidence>
<proteinExistence type="predicted"/>
<sequence length="139" mass="15665">MRHWRVTCWVCLAVFALFASPIGAQFCIYSTNKCNGGEQCSTDNCRQYFEIDNGVTSYYSYKVWYQDGQAVQRTYNEIGCNDVNGYSDYVVRAFANECFVGTQETSFMFKDKAASAFRIHSTVTTVVALLITAFSLLGP</sequence>
<organism evidence="2">
    <name type="scientific">Chromera velia CCMP2878</name>
    <dbReference type="NCBI Taxonomy" id="1169474"/>
    <lineage>
        <taxon>Eukaryota</taxon>
        <taxon>Sar</taxon>
        <taxon>Alveolata</taxon>
        <taxon>Colpodellida</taxon>
        <taxon>Chromeraceae</taxon>
        <taxon>Chromera</taxon>
    </lineage>
</organism>
<dbReference type="VEuPathDB" id="CryptoDB:Cvel_18837"/>
<evidence type="ECO:0000313" key="2">
    <source>
        <dbReference type="EMBL" id="CEM18565.1"/>
    </source>
</evidence>
<accession>A0A0G4FV70</accession>
<dbReference type="EMBL" id="CDMZ01000643">
    <property type="protein sequence ID" value="CEM18565.1"/>
    <property type="molecule type" value="Genomic_DNA"/>
</dbReference>